<keyword evidence="3" id="KW-0547">Nucleotide-binding</keyword>
<dbReference type="InterPro" id="IPR031475">
    <property type="entry name" value="NBD_C"/>
</dbReference>
<dbReference type="InterPro" id="IPR010737">
    <property type="entry name" value="4-carb_acid_sugar_kinase_N"/>
</dbReference>
<keyword evidence="5" id="KW-0067">ATP-binding</keyword>
<dbReference type="RefSeq" id="WP_283345648.1">
    <property type="nucleotide sequence ID" value="NZ_JASHIF010000018.1"/>
</dbReference>
<evidence type="ECO:0000256" key="2">
    <source>
        <dbReference type="ARBA" id="ARBA00022679"/>
    </source>
</evidence>
<evidence type="ECO:0000256" key="4">
    <source>
        <dbReference type="ARBA" id="ARBA00022777"/>
    </source>
</evidence>
<gene>
    <name evidence="9" type="ORF">QM524_18210</name>
</gene>
<dbReference type="Proteomes" id="UP001236507">
    <property type="component" value="Unassembled WGS sequence"/>
</dbReference>
<evidence type="ECO:0000259" key="8">
    <source>
        <dbReference type="Pfam" id="PF17042"/>
    </source>
</evidence>
<evidence type="ECO:0000256" key="5">
    <source>
        <dbReference type="ARBA" id="ARBA00022840"/>
    </source>
</evidence>
<dbReference type="SUPFAM" id="SSF142764">
    <property type="entry name" value="YgbK-like"/>
    <property type="match status" value="1"/>
</dbReference>
<evidence type="ECO:0000256" key="6">
    <source>
        <dbReference type="ARBA" id="ARBA00023277"/>
    </source>
</evidence>
<protein>
    <submittedName>
        <fullName evidence="9">Four-carbon acid sugar kinase family protein</fullName>
    </submittedName>
</protein>
<evidence type="ECO:0000313" key="9">
    <source>
        <dbReference type="EMBL" id="MDI9861157.1"/>
    </source>
</evidence>
<sequence length="388" mass="43045">MILVIADDLTGAAEIAGIGLRYGLKVRVCTEIIQEVTEDLLVISADTRSLTENQAVTKVEYLIKSSQQYKPSLIYKKIDSVLRGHVLAEIKAIQDFLVQKNCLIVPTNPSMGRRIQDGKYYVGDKLAHETAFAHDPEFPIQSSEVINMLRAKPTDQVRILAQPILPLQGITVAEVTQKEDLTKWASQWAKIDLLVGGAEFFASILSNLGYNPVEKIFSPQQTALNCLYVSGTTFSDSVEKIQNHASHTGGVCYLPQELVSQPIDSEEFNQSLNRWASEIIQCFKQHQVVIIAIEKQLDTTKITPAELAKLIAKVVKKVWNQVHLAEILIEGGATSAAILAEIPLQNFLPTEEFAQGVIRMQSLERPSTYLTLKPGSYAWPQAVTYAQL</sequence>
<organism evidence="9 10">
    <name type="scientific">Flectobacillus roseus</name>
    <dbReference type="NCBI Taxonomy" id="502259"/>
    <lineage>
        <taxon>Bacteria</taxon>
        <taxon>Pseudomonadati</taxon>
        <taxon>Bacteroidota</taxon>
        <taxon>Cytophagia</taxon>
        <taxon>Cytophagales</taxon>
        <taxon>Flectobacillaceae</taxon>
        <taxon>Flectobacillus</taxon>
    </lineage>
</organism>
<keyword evidence="2" id="KW-0808">Transferase</keyword>
<dbReference type="Pfam" id="PF17042">
    <property type="entry name" value="NBD_C"/>
    <property type="match status" value="1"/>
</dbReference>
<dbReference type="GO" id="GO:0016301">
    <property type="term" value="F:kinase activity"/>
    <property type="evidence" value="ECO:0007669"/>
    <property type="project" value="UniProtKB-KW"/>
</dbReference>
<feature type="domain" description="Four-carbon acid sugar kinase N-terminal" evidence="7">
    <location>
        <begin position="2"/>
        <end position="162"/>
    </location>
</feature>
<keyword evidence="4 9" id="KW-0418">Kinase</keyword>
<name>A0ABT6YC39_9BACT</name>
<dbReference type="InterPro" id="IPR037051">
    <property type="entry name" value="4-carb_acid_sugar_kinase_N_sf"/>
</dbReference>
<dbReference type="Gene3D" id="3.40.50.10840">
    <property type="entry name" value="Putative sugar-binding, N-terminal domain"/>
    <property type="match status" value="1"/>
</dbReference>
<comment type="similarity">
    <text evidence="1">Belongs to the four-carbon acid sugar kinase family.</text>
</comment>
<dbReference type="InterPro" id="IPR042213">
    <property type="entry name" value="NBD_C_sf"/>
</dbReference>
<evidence type="ECO:0000256" key="1">
    <source>
        <dbReference type="ARBA" id="ARBA00005715"/>
    </source>
</evidence>
<feature type="domain" description="Four-carbon acid sugar kinase nucleotide binding" evidence="8">
    <location>
        <begin position="264"/>
        <end position="376"/>
    </location>
</feature>
<proteinExistence type="inferred from homology"/>
<dbReference type="Pfam" id="PF07005">
    <property type="entry name" value="SBD_N"/>
    <property type="match status" value="1"/>
</dbReference>
<evidence type="ECO:0000259" key="7">
    <source>
        <dbReference type="Pfam" id="PF07005"/>
    </source>
</evidence>
<keyword evidence="6" id="KW-0119">Carbohydrate metabolism</keyword>
<accession>A0ABT6YC39</accession>
<reference evidence="9 10" key="1">
    <citation type="submission" date="2023-05" db="EMBL/GenBank/DDBJ databases">
        <title>Novel species of genus Flectobacillus isolated from stream in China.</title>
        <authorList>
            <person name="Lu H."/>
        </authorList>
    </citation>
    <scope>NUCLEOTIDE SEQUENCE [LARGE SCALE GENOMIC DNA]</scope>
    <source>
        <strain evidence="9 10">KCTC 42575</strain>
    </source>
</reference>
<dbReference type="Gene3D" id="3.40.980.20">
    <property type="entry name" value="Four-carbon acid sugar kinase, nucleotide binding domain"/>
    <property type="match status" value="1"/>
</dbReference>
<dbReference type="EMBL" id="JASHIF010000018">
    <property type="protein sequence ID" value="MDI9861157.1"/>
    <property type="molecule type" value="Genomic_DNA"/>
</dbReference>
<comment type="caution">
    <text evidence="9">The sequence shown here is derived from an EMBL/GenBank/DDBJ whole genome shotgun (WGS) entry which is preliminary data.</text>
</comment>
<evidence type="ECO:0000313" key="10">
    <source>
        <dbReference type="Proteomes" id="UP001236507"/>
    </source>
</evidence>
<evidence type="ECO:0000256" key="3">
    <source>
        <dbReference type="ARBA" id="ARBA00022741"/>
    </source>
</evidence>
<keyword evidence="10" id="KW-1185">Reference proteome</keyword>